<evidence type="ECO:0000256" key="1">
    <source>
        <dbReference type="ARBA" id="ARBA00004651"/>
    </source>
</evidence>
<feature type="transmembrane region" description="Helical" evidence="6">
    <location>
        <begin position="249"/>
        <end position="268"/>
    </location>
</feature>
<dbReference type="Proteomes" id="UP000294508">
    <property type="component" value="Unassembled WGS sequence"/>
</dbReference>
<keyword evidence="3 6" id="KW-0812">Transmembrane</keyword>
<evidence type="ECO:0000256" key="3">
    <source>
        <dbReference type="ARBA" id="ARBA00022692"/>
    </source>
</evidence>
<dbReference type="EMBL" id="SLWN01000003">
    <property type="protein sequence ID" value="TCO33634.1"/>
    <property type="molecule type" value="Genomic_DNA"/>
</dbReference>
<name>A0A4R2HR09_9ACTN</name>
<feature type="transmembrane region" description="Helical" evidence="6">
    <location>
        <begin position="220"/>
        <end position="237"/>
    </location>
</feature>
<reference evidence="8 9" key="1">
    <citation type="journal article" date="2015" name="Stand. Genomic Sci.">
        <title>Genomic Encyclopedia of Bacterial and Archaeal Type Strains, Phase III: the genomes of soil and plant-associated and newly described type strains.</title>
        <authorList>
            <person name="Whitman W.B."/>
            <person name="Woyke T."/>
            <person name="Klenk H.P."/>
            <person name="Zhou Y."/>
            <person name="Lilburn T.G."/>
            <person name="Beck B.J."/>
            <person name="De Vos P."/>
            <person name="Vandamme P."/>
            <person name="Eisen J.A."/>
            <person name="Garrity G."/>
            <person name="Hugenholtz P."/>
            <person name="Kyrpides N.C."/>
        </authorList>
    </citation>
    <scope>NUCLEOTIDE SEQUENCE [LARGE SCALE GENOMIC DNA]</scope>
    <source>
        <strain evidence="8 9">VKM Ac-2572</strain>
    </source>
</reference>
<dbReference type="AlphaFoldDB" id="A0A4R2HR09"/>
<keyword evidence="4 6" id="KW-1133">Transmembrane helix</keyword>
<dbReference type="RefSeq" id="WP_132209074.1">
    <property type="nucleotide sequence ID" value="NZ_SLWN01000003.1"/>
</dbReference>
<organism evidence="8 9">
    <name type="scientific">Kribbella steppae</name>
    <dbReference type="NCBI Taxonomy" id="2512223"/>
    <lineage>
        <taxon>Bacteria</taxon>
        <taxon>Bacillati</taxon>
        <taxon>Actinomycetota</taxon>
        <taxon>Actinomycetes</taxon>
        <taxon>Propionibacteriales</taxon>
        <taxon>Kribbellaceae</taxon>
        <taxon>Kribbella</taxon>
    </lineage>
</organism>
<keyword evidence="5 6" id="KW-0472">Membrane</keyword>
<feature type="transmembrane region" description="Helical" evidence="6">
    <location>
        <begin position="74"/>
        <end position="93"/>
    </location>
</feature>
<evidence type="ECO:0000256" key="6">
    <source>
        <dbReference type="SAM" id="Phobius"/>
    </source>
</evidence>
<evidence type="ECO:0000256" key="4">
    <source>
        <dbReference type="ARBA" id="ARBA00022989"/>
    </source>
</evidence>
<dbReference type="PANTHER" id="PTHR35007:SF3">
    <property type="entry name" value="POSSIBLE CONSERVED ALANINE RICH MEMBRANE PROTEIN"/>
    <property type="match status" value="1"/>
</dbReference>
<keyword evidence="9" id="KW-1185">Reference proteome</keyword>
<evidence type="ECO:0000259" key="7">
    <source>
        <dbReference type="Pfam" id="PF00482"/>
    </source>
</evidence>
<feature type="transmembrane region" description="Helical" evidence="6">
    <location>
        <begin position="6"/>
        <end position="30"/>
    </location>
</feature>
<evidence type="ECO:0000256" key="5">
    <source>
        <dbReference type="ARBA" id="ARBA00023136"/>
    </source>
</evidence>
<comment type="subcellular location">
    <subcellularLocation>
        <location evidence="1">Cell membrane</location>
        <topology evidence="1">Multi-pass membrane protein</topology>
    </subcellularLocation>
</comment>
<evidence type="ECO:0000313" key="8">
    <source>
        <dbReference type="EMBL" id="TCO33634.1"/>
    </source>
</evidence>
<evidence type="ECO:0000313" key="9">
    <source>
        <dbReference type="Proteomes" id="UP000294508"/>
    </source>
</evidence>
<dbReference type="PANTHER" id="PTHR35007">
    <property type="entry name" value="INTEGRAL MEMBRANE PROTEIN-RELATED"/>
    <property type="match status" value="1"/>
</dbReference>
<keyword evidence="2" id="KW-1003">Cell membrane</keyword>
<comment type="caution">
    <text evidence="8">The sequence shown here is derived from an EMBL/GenBank/DDBJ whole genome shotgun (WGS) entry which is preliminary data.</text>
</comment>
<proteinExistence type="predicted"/>
<gene>
    <name evidence="8" type="ORF">EV652_103636</name>
</gene>
<accession>A0A4R2HR09</accession>
<evidence type="ECO:0000256" key="2">
    <source>
        <dbReference type="ARBA" id="ARBA00022475"/>
    </source>
</evidence>
<feature type="domain" description="Type II secretion system protein GspF" evidence="7">
    <location>
        <begin position="109"/>
        <end position="232"/>
    </location>
</feature>
<dbReference type="GO" id="GO:0005886">
    <property type="term" value="C:plasma membrane"/>
    <property type="evidence" value="ECO:0007669"/>
    <property type="project" value="UniProtKB-SubCell"/>
</dbReference>
<protein>
    <submittedName>
        <fullName evidence="8">Type II secretion system (T2SS) protein F</fullName>
    </submittedName>
</protein>
<dbReference type="OrthoDB" id="5243396at2"/>
<dbReference type="InterPro" id="IPR018076">
    <property type="entry name" value="T2SS_GspF_dom"/>
</dbReference>
<dbReference type="Pfam" id="PF00482">
    <property type="entry name" value="T2SSF"/>
    <property type="match status" value="1"/>
</dbReference>
<sequence>MTAPSLDLLLIVLIGAVVGGGLLIFVWALVPQAEPEVMSGPSKLANGLKTAGTRIPIAVGTTLLTLLITRWPVAAAACGALAFAFPALFGGAAHEARAIARLEGLAAWTESLRDTVAGAVGLEQAIPATAYAASPAISTELTALADRLRVRVPLPQALQKFADEMNDSSVDLIVASLILNSRLRGPGLRDVLGSLSESARAALDMRQRVSAGRRSTRRSVQIVMVVTVAVVLGLALFNRKYVAPYSTPLGQVVLLLILGLFAAGFLWLRRLASFEVPERFLHARDRLPAADGGGRR</sequence>